<organism evidence="2 3">
    <name type="scientific">Mycena venus</name>
    <dbReference type="NCBI Taxonomy" id="2733690"/>
    <lineage>
        <taxon>Eukaryota</taxon>
        <taxon>Fungi</taxon>
        <taxon>Dikarya</taxon>
        <taxon>Basidiomycota</taxon>
        <taxon>Agaricomycotina</taxon>
        <taxon>Agaricomycetes</taxon>
        <taxon>Agaricomycetidae</taxon>
        <taxon>Agaricales</taxon>
        <taxon>Marasmiineae</taxon>
        <taxon>Mycenaceae</taxon>
        <taxon>Mycena</taxon>
    </lineage>
</organism>
<dbReference type="Proteomes" id="UP000620124">
    <property type="component" value="Unassembled WGS sequence"/>
</dbReference>
<feature type="domain" description="BTB" evidence="1">
    <location>
        <begin position="5"/>
        <end position="36"/>
    </location>
</feature>
<dbReference type="SUPFAM" id="SSF54695">
    <property type="entry name" value="POZ domain"/>
    <property type="match status" value="1"/>
</dbReference>
<dbReference type="SMART" id="SM00225">
    <property type="entry name" value="BTB"/>
    <property type="match status" value="1"/>
</dbReference>
<evidence type="ECO:0000259" key="1">
    <source>
        <dbReference type="PROSITE" id="PS50097"/>
    </source>
</evidence>
<dbReference type="InterPro" id="IPR000210">
    <property type="entry name" value="BTB/POZ_dom"/>
</dbReference>
<dbReference type="CDD" id="cd18186">
    <property type="entry name" value="BTB_POZ_ZBTB_KLHL-like"/>
    <property type="match status" value="1"/>
</dbReference>
<proteinExistence type="predicted"/>
<evidence type="ECO:0000313" key="3">
    <source>
        <dbReference type="Proteomes" id="UP000620124"/>
    </source>
</evidence>
<dbReference type="OrthoDB" id="2665493at2759"/>
<reference evidence="2" key="1">
    <citation type="submission" date="2020-05" db="EMBL/GenBank/DDBJ databases">
        <title>Mycena genomes resolve the evolution of fungal bioluminescence.</title>
        <authorList>
            <person name="Tsai I.J."/>
        </authorList>
    </citation>
    <scope>NUCLEOTIDE SEQUENCE</scope>
    <source>
        <strain evidence="2">CCC161011</strain>
    </source>
</reference>
<dbReference type="EMBL" id="JACAZI010000004">
    <property type="protein sequence ID" value="KAF7362001.1"/>
    <property type="molecule type" value="Genomic_DNA"/>
</dbReference>
<dbReference type="InterPro" id="IPR011333">
    <property type="entry name" value="SKP1/BTB/POZ_sf"/>
</dbReference>
<dbReference type="AlphaFoldDB" id="A0A8H6YPJ0"/>
<evidence type="ECO:0000313" key="2">
    <source>
        <dbReference type="EMBL" id="KAF7362001.1"/>
    </source>
</evidence>
<comment type="caution">
    <text evidence="2">The sequence shown here is derived from an EMBL/GenBank/DDBJ whole genome shotgun (WGS) entry which is preliminary data.</text>
</comment>
<dbReference type="Pfam" id="PF00651">
    <property type="entry name" value="BTB"/>
    <property type="match status" value="1"/>
</dbReference>
<sequence>MGLAADLILRSSDRVDFHAHKTLLAFVSPVFRDFFTLPAPPMAESEDVRDGKPVVQLSEPSKALHKLLLMCYPRALTKEVFANLDEVCVAYHAADKYQILGAKDAILGILSSFVQAKPYRIFAIAFHLGLPKLATSAAQANLGGDSGPHFSDAPWWEIEGHSNMCGASVYPDDYRAVDVVSPAQWFLDHLANVADVLKYRPSGELAAKSILDFEMTLHKILKWFS</sequence>
<accession>A0A8H6YPJ0</accession>
<keyword evidence="3" id="KW-1185">Reference proteome</keyword>
<protein>
    <recommendedName>
        <fullName evidence="1">BTB domain-containing protein</fullName>
    </recommendedName>
</protein>
<name>A0A8H6YPJ0_9AGAR</name>
<dbReference type="PROSITE" id="PS50097">
    <property type="entry name" value="BTB"/>
    <property type="match status" value="1"/>
</dbReference>
<gene>
    <name evidence="2" type="ORF">MVEN_00545300</name>
</gene>
<dbReference type="Gene3D" id="3.30.710.10">
    <property type="entry name" value="Potassium Channel Kv1.1, Chain A"/>
    <property type="match status" value="1"/>
</dbReference>